<gene>
    <name evidence="11" type="ORF">B2J69_01260</name>
</gene>
<dbReference type="AlphaFoldDB" id="A0A1V9DQU5"/>
<dbReference type="Pfam" id="PF00528">
    <property type="entry name" value="BPD_transp_1"/>
    <property type="match status" value="1"/>
</dbReference>
<reference evidence="11 12" key="1">
    <citation type="submission" date="2017-02" db="EMBL/GenBank/DDBJ databases">
        <title>Whole genome shotgun sequence of Pantoea agglomerans strain AS1 isolated from a cycad, Zamia floridana in Central Florida, USA.</title>
        <authorList>
            <person name="Lata P."/>
            <person name="Govindarajan S."/>
            <person name="Qi F."/>
            <person name="Li J.-L."/>
            <person name="Maurya S.K."/>
            <person name="Sahoo M.K."/>
        </authorList>
    </citation>
    <scope>NUCLEOTIDE SEQUENCE [LARGE SCALE GENOMIC DNA]</scope>
    <source>
        <strain evidence="11 12">AS1</strain>
    </source>
</reference>
<name>A0A1V9DQU5_9GAMM</name>
<keyword evidence="4" id="KW-0997">Cell inner membrane</keyword>
<keyword evidence="7 9" id="KW-0472">Membrane</keyword>
<feature type="domain" description="ABC transmembrane type-1" evidence="10">
    <location>
        <begin position="104"/>
        <end position="319"/>
    </location>
</feature>
<dbReference type="SUPFAM" id="SSF161098">
    <property type="entry name" value="MetI-like"/>
    <property type="match status" value="1"/>
</dbReference>
<feature type="transmembrane region" description="Helical" evidence="9">
    <location>
        <begin position="108"/>
        <end position="134"/>
    </location>
</feature>
<feature type="transmembrane region" description="Helical" evidence="9">
    <location>
        <begin position="146"/>
        <end position="172"/>
    </location>
</feature>
<evidence type="ECO:0000256" key="5">
    <source>
        <dbReference type="ARBA" id="ARBA00022692"/>
    </source>
</evidence>
<evidence type="ECO:0000256" key="4">
    <source>
        <dbReference type="ARBA" id="ARBA00022519"/>
    </source>
</evidence>
<keyword evidence="6 9" id="KW-1133">Transmembrane helix</keyword>
<dbReference type="PANTHER" id="PTHR43163">
    <property type="entry name" value="DIPEPTIDE TRANSPORT SYSTEM PERMEASE PROTEIN DPPB-RELATED"/>
    <property type="match status" value="1"/>
</dbReference>
<dbReference type="CDD" id="cd06261">
    <property type="entry name" value="TM_PBP2"/>
    <property type="match status" value="1"/>
</dbReference>
<dbReference type="Gene3D" id="1.10.3720.10">
    <property type="entry name" value="MetI-like"/>
    <property type="match status" value="1"/>
</dbReference>
<evidence type="ECO:0000256" key="8">
    <source>
        <dbReference type="ARBA" id="ARBA00024202"/>
    </source>
</evidence>
<dbReference type="RefSeq" id="WP_081135165.1">
    <property type="nucleotide sequence ID" value="NZ_MWUE01000003.1"/>
</dbReference>
<dbReference type="InterPro" id="IPR000515">
    <property type="entry name" value="MetI-like"/>
</dbReference>
<dbReference type="Pfam" id="PF19300">
    <property type="entry name" value="BPD_transp_1_N"/>
    <property type="match status" value="1"/>
</dbReference>
<keyword evidence="5 9" id="KW-0812">Transmembrane</keyword>
<evidence type="ECO:0000256" key="3">
    <source>
        <dbReference type="ARBA" id="ARBA00022475"/>
    </source>
</evidence>
<feature type="transmembrane region" description="Helical" evidence="9">
    <location>
        <begin position="250"/>
        <end position="276"/>
    </location>
</feature>
<comment type="caution">
    <text evidence="11">The sequence shown here is derived from an EMBL/GenBank/DDBJ whole genome shotgun (WGS) entry which is preliminary data.</text>
</comment>
<evidence type="ECO:0000313" key="11">
    <source>
        <dbReference type="EMBL" id="OQP36231.1"/>
    </source>
</evidence>
<evidence type="ECO:0000256" key="9">
    <source>
        <dbReference type="RuleBase" id="RU363032"/>
    </source>
</evidence>
<dbReference type="PROSITE" id="PS50928">
    <property type="entry name" value="ABC_TM1"/>
    <property type="match status" value="1"/>
</dbReference>
<proteinExistence type="inferred from homology"/>
<dbReference type="EMBL" id="MWUE01000003">
    <property type="protein sequence ID" value="OQP36231.1"/>
    <property type="molecule type" value="Genomic_DNA"/>
</dbReference>
<dbReference type="OrthoDB" id="9805855at2"/>
<keyword evidence="12" id="KW-1185">Reference proteome</keyword>
<keyword evidence="2 9" id="KW-0813">Transport</keyword>
<evidence type="ECO:0000259" key="10">
    <source>
        <dbReference type="PROSITE" id="PS50928"/>
    </source>
</evidence>
<organism evidence="11 12">
    <name type="scientific">Pantoea latae</name>
    <dbReference type="NCBI Taxonomy" id="1964541"/>
    <lineage>
        <taxon>Bacteria</taxon>
        <taxon>Pseudomonadati</taxon>
        <taxon>Pseudomonadota</taxon>
        <taxon>Gammaproteobacteria</taxon>
        <taxon>Enterobacterales</taxon>
        <taxon>Erwiniaceae</taxon>
        <taxon>Pantoea</taxon>
    </lineage>
</organism>
<feature type="transmembrane region" description="Helical" evidence="9">
    <location>
        <begin position="296"/>
        <end position="322"/>
    </location>
</feature>
<accession>A0A1V9DQU5</accession>
<dbReference type="InterPro" id="IPR045621">
    <property type="entry name" value="BPD_transp_1_N"/>
</dbReference>
<evidence type="ECO:0000256" key="1">
    <source>
        <dbReference type="ARBA" id="ARBA00004429"/>
    </source>
</evidence>
<protein>
    <submittedName>
        <fullName evidence="11">ABC transporter permease</fullName>
    </submittedName>
</protein>
<keyword evidence="3" id="KW-1003">Cell membrane</keyword>
<dbReference type="PANTHER" id="PTHR43163:SF6">
    <property type="entry name" value="DIPEPTIDE TRANSPORT SYSTEM PERMEASE PROTEIN DPPB-RELATED"/>
    <property type="match status" value="1"/>
</dbReference>
<comment type="subcellular location">
    <subcellularLocation>
        <location evidence="1">Cell inner membrane</location>
        <topology evidence="1">Multi-pass membrane protein</topology>
    </subcellularLocation>
    <subcellularLocation>
        <location evidence="9">Cell membrane</location>
        <topology evidence="9">Multi-pass membrane protein</topology>
    </subcellularLocation>
</comment>
<comment type="similarity">
    <text evidence="8">Belongs to the binding-protein-dependent transport system permease family. OppBC subfamily.</text>
</comment>
<feature type="transmembrane region" description="Helical" evidence="9">
    <location>
        <begin position="7"/>
        <end position="34"/>
    </location>
</feature>
<sequence length="329" mass="35820">MQQRSHWLIAVIIRTALQVVPTFIGILAIMFLILKAIPGDAVDVLAGESGGASASSMALMREQYGLNLPAWQQFLNWSGQLVQGNLGYSLRFNTPVTTLILSRLPATLLLMVAAQGVALIMGVLFGVIMALFVGRWPDRLLSFVSLLLYSLPGFWIGLMLLVLFSVQLGWLPSSGNMTIGTHLQGWAWLQDLIAHALLPVFSLASFFLAIYARLTRAAMLEIAHQDFVRTAVAKGLSPLRVTLVHVLRCALIPLVTVSGMHIATLLSGAAVVETVFAWPGLGRLALDAVMARDVNILLGILFFSSLMVLIANFLVDVIHAWLDPRIARC</sequence>
<evidence type="ECO:0000256" key="7">
    <source>
        <dbReference type="ARBA" id="ARBA00023136"/>
    </source>
</evidence>
<dbReference type="Proteomes" id="UP000192769">
    <property type="component" value="Unassembled WGS sequence"/>
</dbReference>
<evidence type="ECO:0000256" key="6">
    <source>
        <dbReference type="ARBA" id="ARBA00022989"/>
    </source>
</evidence>
<dbReference type="GO" id="GO:0005886">
    <property type="term" value="C:plasma membrane"/>
    <property type="evidence" value="ECO:0007669"/>
    <property type="project" value="UniProtKB-SubCell"/>
</dbReference>
<evidence type="ECO:0000313" key="12">
    <source>
        <dbReference type="Proteomes" id="UP000192769"/>
    </source>
</evidence>
<dbReference type="GO" id="GO:0055085">
    <property type="term" value="P:transmembrane transport"/>
    <property type="evidence" value="ECO:0007669"/>
    <property type="project" value="InterPro"/>
</dbReference>
<evidence type="ECO:0000256" key="2">
    <source>
        <dbReference type="ARBA" id="ARBA00022448"/>
    </source>
</evidence>
<feature type="transmembrane region" description="Helical" evidence="9">
    <location>
        <begin position="192"/>
        <end position="212"/>
    </location>
</feature>
<dbReference type="InterPro" id="IPR035906">
    <property type="entry name" value="MetI-like_sf"/>
</dbReference>